<dbReference type="GO" id="GO:0006355">
    <property type="term" value="P:regulation of DNA-templated transcription"/>
    <property type="evidence" value="ECO:0007669"/>
    <property type="project" value="InterPro"/>
</dbReference>
<evidence type="ECO:0000313" key="2">
    <source>
        <dbReference type="EMBL" id="AIC91857.1"/>
    </source>
</evidence>
<dbReference type="SMART" id="SM00422">
    <property type="entry name" value="HTH_MERR"/>
    <property type="match status" value="1"/>
</dbReference>
<dbReference type="EMBL" id="CP006018">
    <property type="protein sequence ID" value="AIC91857.1"/>
    <property type="molecule type" value="Genomic_DNA"/>
</dbReference>
<accession>A0A087VU23</accession>
<dbReference type="InterPro" id="IPR009061">
    <property type="entry name" value="DNA-bd_dom_put_sf"/>
</dbReference>
<dbReference type="Proteomes" id="UP000028569">
    <property type="component" value="Chromosome"/>
</dbReference>
<proteinExistence type="predicted"/>
<evidence type="ECO:0000313" key="3">
    <source>
        <dbReference type="Proteomes" id="UP000028569"/>
    </source>
</evidence>
<dbReference type="HOGENOM" id="CLU_092079_0_0_11"/>
<dbReference type="SUPFAM" id="SSF46955">
    <property type="entry name" value="Putative DNA-binding domain"/>
    <property type="match status" value="1"/>
</dbReference>
<dbReference type="AlphaFoldDB" id="A0A087VU23"/>
<keyword evidence="3" id="KW-1185">Reference proteome</keyword>
<protein>
    <submittedName>
        <fullName evidence="2">Transcriptional regulator, MerR family</fullName>
    </submittedName>
</protein>
<sequence>MANRTESEDGGVVSHVGLAHQPVQGELFTPEQAEGITRGYRGTVAAKVAGITYRQLDYWARKRIVEPSIKSSHGSGSRRLYSFKDVVILAVLKRLLDAGVNLVNATATVNYLSRRTITQLEDVTVVCDGDQVIECSGPDQVFSLMKSGRAVFAISVGAIWRRMEADLEACDHVDLESGQIHSGVPDRPIDELTAMRMRKRLELQHRQRQQA</sequence>
<dbReference type="GO" id="GO:0003677">
    <property type="term" value="F:DNA binding"/>
    <property type="evidence" value="ECO:0007669"/>
    <property type="project" value="InterPro"/>
</dbReference>
<name>A0A087VU23_9BIFI</name>
<reference evidence="2 3" key="1">
    <citation type="journal article" date="2014" name="Appl. Environ. Microbiol.">
        <title>Genomic encyclopedia of type strains of the genus Bifidobacterium.</title>
        <authorList>
            <person name="Milani C."/>
            <person name="Lugli G.A."/>
            <person name="Duranti S."/>
            <person name="Turroni F."/>
            <person name="Bottacini F."/>
            <person name="Mangifesta M."/>
            <person name="Sanchez B."/>
            <person name="Viappiani A."/>
            <person name="Mancabelli L."/>
            <person name="Taminiau B."/>
            <person name="Delcenserie V."/>
            <person name="Barrangou R."/>
            <person name="Margolles A."/>
            <person name="van Sinderen D."/>
            <person name="Ventura M."/>
        </authorList>
    </citation>
    <scope>NUCLEOTIDE SEQUENCE [LARGE SCALE GENOMIC DNA]</scope>
    <source>
        <strain evidence="2 3">LMG 11587</strain>
    </source>
</reference>
<dbReference type="Pfam" id="PF13411">
    <property type="entry name" value="MerR_1"/>
    <property type="match status" value="1"/>
</dbReference>
<dbReference type="InterPro" id="IPR000551">
    <property type="entry name" value="MerR-type_HTH_dom"/>
</dbReference>
<dbReference type="KEGG" id="bii:BINDI_0579"/>
<evidence type="ECO:0000259" key="1">
    <source>
        <dbReference type="SMART" id="SM00422"/>
    </source>
</evidence>
<dbReference type="OrthoDB" id="7410529at2"/>
<dbReference type="RefSeq" id="WP_033490014.1">
    <property type="nucleotide sequence ID" value="NZ_CP006018.1"/>
</dbReference>
<feature type="domain" description="HTH merR-type" evidence="1">
    <location>
        <begin position="40"/>
        <end position="112"/>
    </location>
</feature>
<organism evidence="2 3">
    <name type="scientific">Bifidobacterium [indicum] DSM 20214 = LMG 11587</name>
    <dbReference type="NCBI Taxonomy" id="1341694"/>
    <lineage>
        <taxon>Bacteria</taxon>
        <taxon>Bacillati</taxon>
        <taxon>Actinomycetota</taxon>
        <taxon>Actinomycetes</taxon>
        <taxon>Bifidobacteriales</taxon>
        <taxon>Bifidobacteriaceae</taxon>
        <taxon>Bifidobacterium</taxon>
    </lineage>
</organism>
<dbReference type="Gene3D" id="1.10.1660.10">
    <property type="match status" value="1"/>
</dbReference>
<gene>
    <name evidence="2" type="ORF">BINDI_0579</name>
</gene>